<keyword evidence="3 6" id="KW-0067">ATP-binding</keyword>
<keyword evidence="6" id="KW-0678">Repressor</keyword>
<dbReference type="SUPFAM" id="SSF50037">
    <property type="entry name" value="C-terminal domain of transcriptional repressors"/>
    <property type="match status" value="1"/>
</dbReference>
<keyword evidence="1 6" id="KW-0436">Ligase</keyword>
<dbReference type="PROSITE" id="PS51733">
    <property type="entry name" value="BPL_LPL_CATALYTIC"/>
    <property type="match status" value="1"/>
</dbReference>
<evidence type="ECO:0000256" key="3">
    <source>
        <dbReference type="ARBA" id="ARBA00022840"/>
    </source>
</evidence>
<dbReference type="OrthoDB" id="9807064at2"/>
<evidence type="ECO:0000256" key="5">
    <source>
        <dbReference type="ARBA" id="ARBA00047846"/>
    </source>
</evidence>
<gene>
    <name evidence="6" type="primary">birA</name>
    <name evidence="8" type="ordered locus">Glov_1317</name>
</gene>
<evidence type="ECO:0000256" key="4">
    <source>
        <dbReference type="ARBA" id="ARBA00023267"/>
    </source>
</evidence>
<protein>
    <recommendedName>
        <fullName evidence="6">Bifunctional ligase/repressor BirA</fullName>
    </recommendedName>
    <alternativeName>
        <fullName evidence="6">Biotin--[acetyl-CoA-carboxylase] ligase</fullName>
        <ecNumber evidence="6">6.3.4.15</ecNumber>
    </alternativeName>
    <alternativeName>
        <fullName evidence="6">Biotin--protein ligase</fullName>
    </alternativeName>
    <alternativeName>
        <fullName evidence="6">Biotin-[acetyl-CoA carboxylase] synthetase</fullName>
    </alternativeName>
</protein>
<dbReference type="GO" id="GO:0003677">
    <property type="term" value="F:DNA binding"/>
    <property type="evidence" value="ECO:0007669"/>
    <property type="project" value="UniProtKB-UniRule"/>
</dbReference>
<dbReference type="InterPro" id="IPR004408">
    <property type="entry name" value="Biotin_CoA_COase_ligase"/>
</dbReference>
<dbReference type="EC" id="6.3.4.15" evidence="6"/>
<evidence type="ECO:0000256" key="6">
    <source>
        <dbReference type="HAMAP-Rule" id="MF_00978"/>
    </source>
</evidence>
<dbReference type="GO" id="GO:0005524">
    <property type="term" value="F:ATP binding"/>
    <property type="evidence" value="ECO:0007669"/>
    <property type="project" value="UniProtKB-UniRule"/>
</dbReference>
<dbReference type="PANTHER" id="PTHR12835">
    <property type="entry name" value="BIOTIN PROTEIN LIGASE"/>
    <property type="match status" value="1"/>
</dbReference>
<dbReference type="InterPro" id="IPR013196">
    <property type="entry name" value="HTH_11"/>
</dbReference>
<dbReference type="GO" id="GO:0004077">
    <property type="term" value="F:biotin--[biotin carboxyl-carrier protein] ligase activity"/>
    <property type="evidence" value="ECO:0007669"/>
    <property type="project" value="UniProtKB-UniRule"/>
</dbReference>
<sequence>MPRRMISSELLKLLRAGGDGVVSGEQLSRELGVSRTAIWKQISALRVAGYRIEAVPSQGYCLLAEPDLLDQQAIRAGLASGCLLGRRLVCCSETASTNSDAFHLAEEGAEEGTVVLADRQLAGKGRLGRRWESPAGVNLYCSVVLRPELPPYEAPQLTFLSAVAVARAIHTSTGLQPVIKWPNDLLLNGRKVAGLLNEMNAETDRVGFVILGIGVNLNMREDQFPPDLRSPATSLLLETGSAVVRQAFAVNLLRELEREYLRFTQNGFGPVREDWTRYCNAFGREVRVEMGPHTLQGPFAGIDHDGALLMTLPDGRIERILSGDVTVI</sequence>
<proteinExistence type="inferred from homology"/>
<dbReference type="HAMAP" id="MF_00978">
    <property type="entry name" value="Bifunct_BirA"/>
    <property type="match status" value="1"/>
</dbReference>
<dbReference type="InterPro" id="IPR004143">
    <property type="entry name" value="BPL_LPL_catalytic"/>
</dbReference>
<dbReference type="Gene3D" id="2.30.30.100">
    <property type="match status" value="1"/>
</dbReference>
<feature type="binding site" evidence="6">
    <location>
        <position position="191"/>
    </location>
    <ligand>
        <name>biotin</name>
        <dbReference type="ChEBI" id="CHEBI:57586"/>
    </ligand>
</feature>
<accession>B3E7Q6</accession>
<dbReference type="Pfam" id="PF08279">
    <property type="entry name" value="HTH_11"/>
    <property type="match status" value="1"/>
</dbReference>
<dbReference type="Pfam" id="PF02237">
    <property type="entry name" value="BPL_C"/>
    <property type="match status" value="1"/>
</dbReference>
<keyword evidence="6" id="KW-0238">DNA-binding</keyword>
<evidence type="ECO:0000256" key="2">
    <source>
        <dbReference type="ARBA" id="ARBA00022741"/>
    </source>
</evidence>
<dbReference type="STRING" id="398767.Glov_1317"/>
<name>B3E7Q6_TRIL1</name>
<evidence type="ECO:0000256" key="1">
    <source>
        <dbReference type="ARBA" id="ARBA00022598"/>
    </source>
</evidence>
<dbReference type="AlphaFoldDB" id="B3E7Q6"/>
<comment type="function">
    <text evidence="6">Acts both as a biotin--[acetyl-CoA-carboxylase] ligase and a repressor.</text>
</comment>
<comment type="similarity">
    <text evidence="6">Belongs to the biotin--protein ligase family.</text>
</comment>
<dbReference type="InterPro" id="IPR036390">
    <property type="entry name" value="WH_DNA-bd_sf"/>
</dbReference>
<keyword evidence="6" id="KW-0804">Transcription</keyword>
<dbReference type="SUPFAM" id="SSF46785">
    <property type="entry name" value="Winged helix' DNA-binding domain"/>
    <property type="match status" value="1"/>
</dbReference>
<dbReference type="InterPro" id="IPR036388">
    <property type="entry name" value="WH-like_DNA-bd_sf"/>
</dbReference>
<organism evidence="8 9">
    <name type="scientific">Trichlorobacter lovleyi (strain ATCC BAA-1151 / DSM 17278 / SZ)</name>
    <name type="common">Geobacter lovleyi</name>
    <dbReference type="NCBI Taxonomy" id="398767"/>
    <lineage>
        <taxon>Bacteria</taxon>
        <taxon>Pseudomonadati</taxon>
        <taxon>Thermodesulfobacteriota</taxon>
        <taxon>Desulfuromonadia</taxon>
        <taxon>Geobacterales</taxon>
        <taxon>Geobacteraceae</taxon>
        <taxon>Trichlorobacter</taxon>
    </lineage>
</organism>
<dbReference type="InterPro" id="IPR045864">
    <property type="entry name" value="aa-tRNA-synth_II/BPL/LPL"/>
</dbReference>
<dbReference type="Gene3D" id="1.10.10.10">
    <property type="entry name" value="Winged helix-like DNA-binding domain superfamily/Winged helix DNA-binding domain"/>
    <property type="match status" value="1"/>
</dbReference>
<dbReference type="EMBL" id="CP001089">
    <property type="protein sequence ID" value="ACD95038.1"/>
    <property type="molecule type" value="Genomic_DNA"/>
</dbReference>
<dbReference type="eggNOG" id="COG0340">
    <property type="taxonomic scope" value="Bacteria"/>
</dbReference>
<keyword evidence="6" id="KW-0805">Transcription regulation</keyword>
<keyword evidence="4 6" id="KW-0092">Biotin</keyword>
<reference evidence="8 9" key="1">
    <citation type="submission" date="2008-05" db="EMBL/GenBank/DDBJ databases">
        <title>Complete sequence of chromosome of Geobacter lovleyi SZ.</title>
        <authorList>
            <consortium name="US DOE Joint Genome Institute"/>
            <person name="Lucas S."/>
            <person name="Copeland A."/>
            <person name="Lapidus A."/>
            <person name="Glavina del Rio T."/>
            <person name="Dalin E."/>
            <person name="Tice H."/>
            <person name="Bruce D."/>
            <person name="Goodwin L."/>
            <person name="Pitluck S."/>
            <person name="Chertkov O."/>
            <person name="Meincke L."/>
            <person name="Brettin T."/>
            <person name="Detter J.C."/>
            <person name="Han C."/>
            <person name="Tapia R."/>
            <person name="Kuske C.R."/>
            <person name="Schmutz J."/>
            <person name="Larimer F."/>
            <person name="Land M."/>
            <person name="Hauser L."/>
            <person name="Kyrpides N."/>
            <person name="Mikhailova N."/>
            <person name="Sung Y."/>
            <person name="Fletcher K.E."/>
            <person name="Ritalahti K.M."/>
            <person name="Loeffler F.E."/>
            <person name="Richardson P."/>
        </authorList>
    </citation>
    <scope>NUCLEOTIDE SEQUENCE [LARGE SCALE GENOMIC DNA]</scope>
    <source>
        <strain evidence="9">ATCC BAA-1151 / DSM 17278 / SZ</strain>
    </source>
</reference>
<dbReference type="CDD" id="cd16442">
    <property type="entry name" value="BPL"/>
    <property type="match status" value="1"/>
</dbReference>
<dbReference type="InterPro" id="IPR030855">
    <property type="entry name" value="Bifunct_BirA"/>
</dbReference>
<evidence type="ECO:0000259" key="7">
    <source>
        <dbReference type="PROSITE" id="PS51733"/>
    </source>
</evidence>
<dbReference type="RefSeq" id="WP_012469384.1">
    <property type="nucleotide sequence ID" value="NC_010814.1"/>
</dbReference>
<evidence type="ECO:0000313" key="8">
    <source>
        <dbReference type="EMBL" id="ACD95038.1"/>
    </source>
</evidence>
<dbReference type="NCBIfam" id="TIGR00121">
    <property type="entry name" value="birA_ligase"/>
    <property type="match status" value="1"/>
</dbReference>
<dbReference type="KEGG" id="glo:Glov_1317"/>
<dbReference type="InterPro" id="IPR003142">
    <property type="entry name" value="BPL_C"/>
</dbReference>
<keyword evidence="9" id="KW-1185">Reference proteome</keyword>
<dbReference type="HOGENOM" id="CLU_051096_0_0_7"/>
<dbReference type="SUPFAM" id="SSF55681">
    <property type="entry name" value="Class II aaRS and biotin synthetases"/>
    <property type="match status" value="1"/>
</dbReference>
<dbReference type="eggNOG" id="COG1654">
    <property type="taxonomic scope" value="Bacteria"/>
</dbReference>
<dbReference type="GO" id="GO:0005737">
    <property type="term" value="C:cytoplasm"/>
    <property type="evidence" value="ECO:0007669"/>
    <property type="project" value="TreeGrafter"/>
</dbReference>
<comment type="caution">
    <text evidence="6">Lacks conserved residue(s) required for the propagation of feature annotation.</text>
</comment>
<feature type="domain" description="BPL/LPL catalytic" evidence="7">
    <location>
        <begin position="77"/>
        <end position="264"/>
    </location>
</feature>
<dbReference type="Pfam" id="PF03099">
    <property type="entry name" value="BPL_LplA_LipB"/>
    <property type="match status" value="1"/>
</dbReference>
<dbReference type="GO" id="GO:0006355">
    <property type="term" value="P:regulation of DNA-templated transcription"/>
    <property type="evidence" value="ECO:0007669"/>
    <property type="project" value="UniProtKB-UniRule"/>
</dbReference>
<comment type="catalytic activity">
    <reaction evidence="5 6">
        <text>biotin + L-lysyl-[protein] + ATP = N(6)-biotinyl-L-lysyl-[protein] + AMP + diphosphate + H(+)</text>
        <dbReference type="Rhea" id="RHEA:11756"/>
        <dbReference type="Rhea" id="RHEA-COMP:9752"/>
        <dbReference type="Rhea" id="RHEA-COMP:10505"/>
        <dbReference type="ChEBI" id="CHEBI:15378"/>
        <dbReference type="ChEBI" id="CHEBI:29969"/>
        <dbReference type="ChEBI" id="CHEBI:30616"/>
        <dbReference type="ChEBI" id="CHEBI:33019"/>
        <dbReference type="ChEBI" id="CHEBI:57586"/>
        <dbReference type="ChEBI" id="CHEBI:83144"/>
        <dbReference type="ChEBI" id="CHEBI:456215"/>
        <dbReference type="EC" id="6.3.4.15"/>
    </reaction>
</comment>
<keyword evidence="2 6" id="KW-0547">Nucleotide-binding</keyword>
<dbReference type="Proteomes" id="UP000002420">
    <property type="component" value="Chromosome"/>
</dbReference>
<dbReference type="Gene3D" id="3.30.930.10">
    <property type="entry name" value="Bira Bifunctional Protein, Domain 2"/>
    <property type="match status" value="1"/>
</dbReference>
<dbReference type="PANTHER" id="PTHR12835:SF5">
    <property type="entry name" value="BIOTIN--PROTEIN LIGASE"/>
    <property type="match status" value="1"/>
</dbReference>
<dbReference type="InterPro" id="IPR008988">
    <property type="entry name" value="Transcriptional_repressor_C"/>
</dbReference>
<feature type="binding site" evidence="6">
    <location>
        <begin position="96"/>
        <end position="98"/>
    </location>
    <ligand>
        <name>biotin</name>
        <dbReference type="ChEBI" id="CHEBI:57586"/>
    </ligand>
</feature>
<evidence type="ECO:0000313" key="9">
    <source>
        <dbReference type="Proteomes" id="UP000002420"/>
    </source>
</evidence>
<feature type="binding site" evidence="6">
    <location>
        <position position="120"/>
    </location>
    <ligand>
        <name>biotin</name>
        <dbReference type="ChEBI" id="CHEBI:57586"/>
    </ligand>
</feature>
<feature type="DNA-binding region" description="H-T-H motif" evidence="6">
    <location>
        <begin position="24"/>
        <end position="43"/>
    </location>
</feature>